<dbReference type="Pfam" id="PF04034">
    <property type="entry name" value="Ribo_biogen_C"/>
    <property type="match status" value="1"/>
</dbReference>
<dbReference type="GO" id="GO:0030490">
    <property type="term" value="P:maturation of SSU-rRNA"/>
    <property type="evidence" value="ECO:0007669"/>
    <property type="project" value="TreeGrafter"/>
</dbReference>
<feature type="non-terminal residue" evidence="7">
    <location>
        <position position="1"/>
    </location>
</feature>
<feature type="domain" description="16S/18S rRNA aminocarboxypropyltransferase Tsr3 C-terminal" evidence="6">
    <location>
        <begin position="11"/>
        <end position="70"/>
    </location>
</feature>
<keyword evidence="8" id="KW-1185">Reference proteome</keyword>
<dbReference type="EMBL" id="BDIP01009960">
    <property type="protein sequence ID" value="GIQ92551.1"/>
    <property type="molecule type" value="Genomic_DNA"/>
</dbReference>
<dbReference type="Proteomes" id="UP000265618">
    <property type="component" value="Unassembled WGS sequence"/>
</dbReference>
<evidence type="ECO:0000256" key="2">
    <source>
        <dbReference type="ARBA" id="ARBA00022517"/>
    </source>
</evidence>
<dbReference type="PANTHER" id="PTHR20426">
    <property type="entry name" value="RIBOSOME BIOGENESIS PROTEIN TSR3 HOMOLOG"/>
    <property type="match status" value="1"/>
</dbReference>
<evidence type="ECO:0000313" key="8">
    <source>
        <dbReference type="Proteomes" id="UP000265618"/>
    </source>
</evidence>
<keyword evidence="1" id="KW-0963">Cytoplasm</keyword>
<dbReference type="PANTHER" id="PTHR20426:SF0">
    <property type="entry name" value="18S RRNA AMINOCARBOXYPROPYLTRANSFERASE"/>
    <property type="match status" value="1"/>
</dbReference>
<dbReference type="InterPro" id="IPR022968">
    <property type="entry name" value="Tsr3-like"/>
</dbReference>
<evidence type="ECO:0000256" key="4">
    <source>
        <dbReference type="ARBA" id="ARBA00022679"/>
    </source>
</evidence>
<keyword evidence="4" id="KW-0808">Transferase</keyword>
<dbReference type="GO" id="GO:0106388">
    <property type="term" value="F:rRNA small subunit aminocarboxypropyltransferase activity"/>
    <property type="evidence" value="ECO:0007669"/>
    <property type="project" value="InterPro"/>
</dbReference>
<organism evidence="7 8">
    <name type="scientific">Kipferlia bialata</name>
    <dbReference type="NCBI Taxonomy" id="797122"/>
    <lineage>
        <taxon>Eukaryota</taxon>
        <taxon>Metamonada</taxon>
        <taxon>Carpediemonas-like organisms</taxon>
        <taxon>Kipferlia</taxon>
    </lineage>
</organism>
<evidence type="ECO:0000256" key="1">
    <source>
        <dbReference type="ARBA" id="ARBA00022490"/>
    </source>
</evidence>
<evidence type="ECO:0000256" key="5">
    <source>
        <dbReference type="ARBA" id="ARBA00022691"/>
    </source>
</evidence>
<evidence type="ECO:0000259" key="6">
    <source>
        <dbReference type="Pfam" id="PF04034"/>
    </source>
</evidence>
<accession>A0A9K3DBR1</accession>
<evidence type="ECO:0000313" key="7">
    <source>
        <dbReference type="EMBL" id="GIQ92551.1"/>
    </source>
</evidence>
<sequence length="71" mass="7596">DLPHHVSFGGITLSAAGRSVMSPRDKDYVESSGLCVIDCSWNKILRGEGAGAKLRTPFPRLLPFLIAGEAI</sequence>
<protein>
    <submittedName>
        <fullName evidence="7">Ribosome biogenesis protein</fullName>
    </submittedName>
</protein>
<keyword evidence="5" id="KW-0949">S-adenosyl-L-methionine</keyword>
<gene>
    <name evidence="7" type="ORF">KIPB_016382</name>
</gene>
<proteinExistence type="predicted"/>
<reference evidence="7 8" key="1">
    <citation type="journal article" date="2018" name="PLoS ONE">
        <title>The draft genome of Kipferlia bialata reveals reductive genome evolution in fornicate parasites.</title>
        <authorList>
            <person name="Tanifuji G."/>
            <person name="Takabayashi S."/>
            <person name="Kume K."/>
            <person name="Takagi M."/>
            <person name="Nakayama T."/>
            <person name="Kamikawa R."/>
            <person name="Inagaki Y."/>
            <person name="Hashimoto T."/>
        </authorList>
    </citation>
    <scope>NUCLEOTIDE SEQUENCE [LARGE SCALE GENOMIC DNA]</scope>
    <source>
        <strain evidence="7">NY0173</strain>
    </source>
</reference>
<evidence type="ECO:0000256" key="3">
    <source>
        <dbReference type="ARBA" id="ARBA00022552"/>
    </source>
</evidence>
<comment type="caution">
    <text evidence="7">The sequence shown here is derived from an EMBL/GenBank/DDBJ whole genome shotgun (WGS) entry which is preliminary data.</text>
</comment>
<dbReference type="OrthoDB" id="10262062at2759"/>
<dbReference type="InterPro" id="IPR007177">
    <property type="entry name" value="Tsr3_C"/>
</dbReference>
<keyword evidence="3" id="KW-0698">rRNA processing</keyword>
<keyword evidence="2" id="KW-0690">Ribosome biogenesis</keyword>
<dbReference type="AlphaFoldDB" id="A0A9K3DBR1"/>
<name>A0A9K3DBR1_9EUKA</name>